<proteinExistence type="predicted"/>
<name>A0ACC1RDS6_9HYPO</name>
<comment type="caution">
    <text evidence="1">The sequence shown here is derived from an EMBL/GenBank/DDBJ whole genome shotgun (WGS) entry which is preliminary data.</text>
</comment>
<protein>
    <submittedName>
        <fullName evidence="1">Uncharacterized protein</fullName>
    </submittedName>
</protein>
<dbReference type="Proteomes" id="UP001148629">
    <property type="component" value="Unassembled WGS sequence"/>
</dbReference>
<organism evidence="1 2">
    <name type="scientific">Fusarium decemcellulare</name>
    <dbReference type="NCBI Taxonomy" id="57161"/>
    <lineage>
        <taxon>Eukaryota</taxon>
        <taxon>Fungi</taxon>
        <taxon>Dikarya</taxon>
        <taxon>Ascomycota</taxon>
        <taxon>Pezizomycotina</taxon>
        <taxon>Sordariomycetes</taxon>
        <taxon>Hypocreomycetidae</taxon>
        <taxon>Hypocreales</taxon>
        <taxon>Nectriaceae</taxon>
        <taxon>Fusarium</taxon>
        <taxon>Fusarium decemcellulare species complex</taxon>
    </lineage>
</organism>
<gene>
    <name evidence="1" type="ORF">NM208_g16642</name>
</gene>
<dbReference type="EMBL" id="JANRMS010005305">
    <property type="protein sequence ID" value="KAJ3502838.1"/>
    <property type="molecule type" value="Genomic_DNA"/>
</dbReference>
<reference evidence="1" key="1">
    <citation type="submission" date="2022-08" db="EMBL/GenBank/DDBJ databases">
        <title>Genome Sequence of Fusarium decemcellulare.</title>
        <authorList>
            <person name="Buettner E."/>
        </authorList>
    </citation>
    <scope>NUCLEOTIDE SEQUENCE</scope>
    <source>
        <strain evidence="1">Babe19</strain>
    </source>
</reference>
<keyword evidence="2" id="KW-1185">Reference proteome</keyword>
<accession>A0ACC1RDS6</accession>
<evidence type="ECO:0000313" key="2">
    <source>
        <dbReference type="Proteomes" id="UP001148629"/>
    </source>
</evidence>
<evidence type="ECO:0000313" key="1">
    <source>
        <dbReference type="EMBL" id="KAJ3502838.1"/>
    </source>
</evidence>
<sequence>MFDWSRLMRLNNLSPSLAFAIAPKLTRLREIVVDNGGYFDPDFLDNVNSPLELLSLSGWNQVNSSPEKIAQFGATLRHLKVHEQDRAWTAKTPPLITAPDLVNLGKSLISLEHVALDIARVQDTEAWPYEAIDAIAAFPQLRTVELWFPMDRDPPAMAPSLTISSARHLFHYLRKRNGNIQRLTLHSDAPLPPTPMLFGNIVEEFRQPEPSWARYNNVSFVCEKNYRGEGSKEDEGGYLSVSCPNLSWDKNAELNRLAQQSDRKVVEFTEYTLDELRYRVALDGPLDKEEWVAWRAEYWRRQPQAQQAPKEQSSSMRRFVIGPLKRVLRR</sequence>